<evidence type="ECO:0000313" key="1">
    <source>
        <dbReference type="EMBL" id="KAF9595662.1"/>
    </source>
</evidence>
<keyword evidence="2" id="KW-1185">Reference proteome</keyword>
<reference evidence="1 2" key="1">
    <citation type="submission" date="2020-10" db="EMBL/GenBank/DDBJ databases">
        <title>The Coptis chinensis genome and diversification of protoberbering-type alkaloids.</title>
        <authorList>
            <person name="Wang B."/>
            <person name="Shu S."/>
            <person name="Song C."/>
            <person name="Liu Y."/>
        </authorList>
    </citation>
    <scope>NUCLEOTIDE SEQUENCE [LARGE SCALE GENOMIC DNA]</scope>
    <source>
        <strain evidence="1">HL-2020</strain>
        <tissue evidence="1">Leaf</tissue>
    </source>
</reference>
<accession>A0A835HC88</accession>
<dbReference type="Proteomes" id="UP000631114">
    <property type="component" value="Unassembled WGS sequence"/>
</dbReference>
<gene>
    <name evidence="1" type="ORF">IFM89_001563</name>
</gene>
<protein>
    <submittedName>
        <fullName evidence="1">Uncharacterized protein</fullName>
    </submittedName>
</protein>
<name>A0A835HC88_9MAGN</name>
<dbReference type="AlphaFoldDB" id="A0A835HC88"/>
<organism evidence="1 2">
    <name type="scientific">Coptis chinensis</name>
    <dbReference type="NCBI Taxonomy" id="261450"/>
    <lineage>
        <taxon>Eukaryota</taxon>
        <taxon>Viridiplantae</taxon>
        <taxon>Streptophyta</taxon>
        <taxon>Embryophyta</taxon>
        <taxon>Tracheophyta</taxon>
        <taxon>Spermatophyta</taxon>
        <taxon>Magnoliopsida</taxon>
        <taxon>Ranunculales</taxon>
        <taxon>Ranunculaceae</taxon>
        <taxon>Coptidoideae</taxon>
        <taxon>Coptis</taxon>
    </lineage>
</organism>
<comment type="caution">
    <text evidence="1">The sequence shown here is derived from an EMBL/GenBank/DDBJ whole genome shotgun (WGS) entry which is preliminary data.</text>
</comment>
<sequence length="99" mass="11047">MIQHPEGITEIEGDVEFRNVRSSPLHPSPLSSPPVPLPIWQFSAVLDSYVSADLICCNRLSLHNTAYDPFLPLTPHVINRSYTPDVSIFKDLESASVCR</sequence>
<proteinExistence type="predicted"/>
<dbReference type="EMBL" id="JADFTS010000007">
    <property type="protein sequence ID" value="KAF9595662.1"/>
    <property type="molecule type" value="Genomic_DNA"/>
</dbReference>
<evidence type="ECO:0000313" key="2">
    <source>
        <dbReference type="Proteomes" id="UP000631114"/>
    </source>
</evidence>